<comment type="caution">
    <text evidence="11">The sequence shown here is derived from an EMBL/GenBank/DDBJ whole genome shotgun (WGS) entry which is preliminary data.</text>
</comment>
<evidence type="ECO:0000256" key="8">
    <source>
        <dbReference type="ARBA" id="ARBA00023242"/>
    </source>
</evidence>
<dbReference type="OrthoDB" id="124855at2759"/>
<dbReference type="GO" id="GO:0032221">
    <property type="term" value="C:Rpd3S complex"/>
    <property type="evidence" value="ECO:0007669"/>
    <property type="project" value="TreeGrafter"/>
</dbReference>
<evidence type="ECO:0000256" key="6">
    <source>
        <dbReference type="ARBA" id="ARBA00023015"/>
    </source>
</evidence>
<dbReference type="STRING" id="1507870.A0A1V8TAQ0"/>
<comment type="subunit">
    <text evidence="3">Component of the NuA4 histone acetyltransferase complex.</text>
</comment>
<dbReference type="CDD" id="cd18983">
    <property type="entry name" value="CBD_MSL3_like"/>
    <property type="match status" value="1"/>
</dbReference>
<dbReference type="InterPro" id="IPR016197">
    <property type="entry name" value="Chromo-like_dom_sf"/>
</dbReference>
<dbReference type="Gene3D" id="1.10.274.30">
    <property type="entry name" value="MRG domain"/>
    <property type="match status" value="1"/>
</dbReference>
<dbReference type="SMART" id="SM00298">
    <property type="entry name" value="CHROMO"/>
    <property type="match status" value="1"/>
</dbReference>
<comment type="subcellular location">
    <subcellularLocation>
        <location evidence="1">Nucleus</location>
    </subcellularLocation>
</comment>
<dbReference type="SUPFAM" id="SSF54160">
    <property type="entry name" value="Chromo domain-like"/>
    <property type="match status" value="1"/>
</dbReference>
<evidence type="ECO:0000256" key="9">
    <source>
        <dbReference type="SAM" id="MobiDB-lite"/>
    </source>
</evidence>
<evidence type="ECO:0000313" key="11">
    <source>
        <dbReference type="EMBL" id="OQO08321.1"/>
    </source>
</evidence>
<dbReference type="Pfam" id="PF22732">
    <property type="entry name" value="MSL3_chromo-like"/>
    <property type="match status" value="1"/>
</dbReference>
<keyword evidence="5" id="KW-0156">Chromatin regulator</keyword>
<keyword evidence="12" id="KW-1185">Reference proteome</keyword>
<evidence type="ECO:0000313" key="12">
    <source>
        <dbReference type="Proteomes" id="UP000192596"/>
    </source>
</evidence>
<evidence type="ECO:0000259" key="10">
    <source>
        <dbReference type="SMART" id="SM00298"/>
    </source>
</evidence>
<dbReference type="InterPro" id="IPR008676">
    <property type="entry name" value="MRG"/>
</dbReference>
<dbReference type="GO" id="GO:0006355">
    <property type="term" value="P:regulation of DNA-templated transcription"/>
    <property type="evidence" value="ECO:0007669"/>
    <property type="project" value="InterPro"/>
</dbReference>
<evidence type="ECO:0000256" key="7">
    <source>
        <dbReference type="ARBA" id="ARBA00023163"/>
    </source>
</evidence>
<comment type="similarity">
    <text evidence="2">Belongs to the MRG family.</text>
</comment>
<feature type="region of interest" description="Disordered" evidence="9">
    <location>
        <begin position="80"/>
        <end position="143"/>
    </location>
</feature>
<keyword evidence="7" id="KW-0804">Transcription</keyword>
<dbReference type="InterPro" id="IPR053820">
    <property type="entry name" value="MSL3_chromo-like"/>
</dbReference>
<feature type="compositionally biased region" description="Basic and acidic residues" evidence="9">
    <location>
        <begin position="80"/>
        <end position="89"/>
    </location>
</feature>
<dbReference type="InParanoid" id="A0A1V8TAQ0"/>
<dbReference type="Pfam" id="PF05712">
    <property type="entry name" value="MRG"/>
    <property type="match status" value="1"/>
</dbReference>
<dbReference type="EMBL" id="NAJO01000012">
    <property type="protein sequence ID" value="OQO08321.1"/>
    <property type="molecule type" value="Genomic_DNA"/>
</dbReference>
<name>A0A1V8TAQ0_9PEZI</name>
<dbReference type="PROSITE" id="PS51640">
    <property type="entry name" value="MRG"/>
    <property type="match status" value="1"/>
</dbReference>
<keyword evidence="8" id="KW-0539">Nucleus</keyword>
<evidence type="ECO:0000256" key="5">
    <source>
        <dbReference type="ARBA" id="ARBA00022853"/>
    </source>
</evidence>
<dbReference type="Gene3D" id="2.30.30.140">
    <property type="match status" value="1"/>
</dbReference>
<dbReference type="PANTHER" id="PTHR10880">
    <property type="entry name" value="MORTALITY FACTOR 4-LIKE PROTEIN"/>
    <property type="match status" value="1"/>
</dbReference>
<dbReference type="InterPro" id="IPR038217">
    <property type="entry name" value="MRG_C_sf"/>
</dbReference>
<evidence type="ECO:0000256" key="1">
    <source>
        <dbReference type="ARBA" id="ARBA00004123"/>
    </source>
</evidence>
<evidence type="ECO:0000256" key="4">
    <source>
        <dbReference type="ARBA" id="ARBA00018505"/>
    </source>
</evidence>
<dbReference type="GO" id="GO:0006338">
    <property type="term" value="P:chromatin remodeling"/>
    <property type="evidence" value="ECO:0007669"/>
    <property type="project" value="UniProtKB-ARBA"/>
</dbReference>
<dbReference type="PIRSF" id="PIRSF038133">
    <property type="entry name" value="HAT_Nua4_EAF3/MRG15"/>
    <property type="match status" value="1"/>
</dbReference>
<accession>A0A1V8TAQ0</accession>
<dbReference type="Proteomes" id="UP000192596">
    <property type="component" value="Unassembled WGS sequence"/>
</dbReference>
<dbReference type="InterPro" id="IPR026541">
    <property type="entry name" value="MRG_dom"/>
</dbReference>
<reference evidence="12" key="1">
    <citation type="submission" date="2017-03" db="EMBL/GenBank/DDBJ databases">
        <title>Genomes of endolithic fungi from Antarctica.</title>
        <authorList>
            <person name="Coleine C."/>
            <person name="Masonjones S."/>
            <person name="Stajich J.E."/>
        </authorList>
    </citation>
    <scope>NUCLEOTIDE SEQUENCE [LARGE SCALE GENOMIC DNA]</scope>
    <source>
        <strain evidence="12">CCFEE 5527</strain>
    </source>
</reference>
<dbReference type="InterPro" id="IPR000953">
    <property type="entry name" value="Chromo/chromo_shadow_dom"/>
</dbReference>
<evidence type="ECO:0000256" key="2">
    <source>
        <dbReference type="ARBA" id="ARBA00009093"/>
    </source>
</evidence>
<dbReference type="AlphaFoldDB" id="A0A1V8TAQ0"/>
<feature type="domain" description="Chromo" evidence="10">
    <location>
        <begin position="25"/>
        <end position="86"/>
    </location>
</feature>
<proteinExistence type="inferred from homology"/>
<dbReference type="PANTHER" id="PTHR10880:SF15">
    <property type="entry name" value="MSL COMPLEX SUBUNIT 3"/>
    <property type="match status" value="1"/>
</dbReference>
<dbReference type="FunCoup" id="A0A1V8TAQ0">
    <property type="interactions" value="1197"/>
</dbReference>
<gene>
    <name evidence="11" type="ORF">B0A48_06191</name>
</gene>
<dbReference type="GO" id="GO:0035267">
    <property type="term" value="C:NuA4 histone acetyltransferase complex"/>
    <property type="evidence" value="ECO:0007669"/>
    <property type="project" value="TreeGrafter"/>
</dbReference>
<protein>
    <recommendedName>
        <fullName evidence="4">Chromatin modification-related protein EAF3</fullName>
    </recommendedName>
</protein>
<evidence type="ECO:0000256" key="3">
    <source>
        <dbReference type="ARBA" id="ARBA00011353"/>
    </source>
</evidence>
<keyword evidence="6" id="KW-0805">Transcription regulation</keyword>
<organism evidence="11 12">
    <name type="scientific">Cryoendolithus antarcticus</name>
    <dbReference type="NCBI Taxonomy" id="1507870"/>
    <lineage>
        <taxon>Eukaryota</taxon>
        <taxon>Fungi</taxon>
        <taxon>Dikarya</taxon>
        <taxon>Ascomycota</taxon>
        <taxon>Pezizomycotina</taxon>
        <taxon>Dothideomycetes</taxon>
        <taxon>Dothideomycetidae</taxon>
        <taxon>Cladosporiales</taxon>
        <taxon>Cladosporiaceae</taxon>
        <taxon>Cryoendolithus</taxon>
    </lineage>
</organism>
<sequence length="334" mass="38003">MAPSNPNGPQYNKDEKVLCFHLELLYEAKVLDYKPKDPNDKRDGFLYRVHYKGWKNTWDDWVPGERIRKLNDENRELASNLKKDHDAQRRAASGKPSIASTTGKRRGLGSDAPGSSARGSEDRSSAAPPPPPRGTKRAREIEGIDKEENFISRPAVKIELPSTLKSILVDDWEKVTKDNKIVSLPHPAPITKFLNLYEAEELRKEDRHPGSAGADILEEVIAGVREYFNKAVGRILLYRFERQQFQEWHKELQKGSGEYAGMTFCDIYGCEHLLRLFVSMPDLIVHTNMDSQAIRALRTELVKMTTYLAKHVDAYLSHDYEHVGPDYQANSGLV</sequence>